<proteinExistence type="predicted"/>
<evidence type="ECO:0000313" key="2">
    <source>
        <dbReference type="Proteomes" id="UP000005446"/>
    </source>
</evidence>
<keyword evidence="2" id="KW-1185">Reference proteome</keyword>
<name>H0EGV1_GLAL7</name>
<organism evidence="1 2">
    <name type="scientific">Glarea lozoyensis (strain ATCC 74030 / MF5533)</name>
    <dbReference type="NCBI Taxonomy" id="1104152"/>
    <lineage>
        <taxon>Eukaryota</taxon>
        <taxon>Fungi</taxon>
        <taxon>Dikarya</taxon>
        <taxon>Ascomycota</taxon>
        <taxon>Pezizomycotina</taxon>
        <taxon>Leotiomycetes</taxon>
        <taxon>Helotiales</taxon>
        <taxon>Helotiaceae</taxon>
        <taxon>Glarea</taxon>
    </lineage>
</organism>
<protein>
    <submittedName>
        <fullName evidence="1">Uncharacterized protein</fullName>
    </submittedName>
</protein>
<sequence>MATHVVAPVKNILKSLEVGIKLAKRTARAADLASRDQALQIFESARSLQSSLERTSRAICDAYEQSAEVCGEPFARALLENSVRTSTRSQTPSNRMHLRVSTRKPKGVETGVWACSQNYAINTSITYSINSQDSTRWKMFTGSKI</sequence>
<dbReference type="AlphaFoldDB" id="H0EGV1"/>
<dbReference type="Proteomes" id="UP000005446">
    <property type="component" value="Unassembled WGS sequence"/>
</dbReference>
<gene>
    <name evidence="1" type="ORF">M7I_1809</name>
</gene>
<evidence type="ECO:0000313" key="1">
    <source>
        <dbReference type="EMBL" id="EHL02215.1"/>
    </source>
</evidence>
<dbReference type="EMBL" id="AGUE01000032">
    <property type="protein sequence ID" value="EHL02215.1"/>
    <property type="molecule type" value="Genomic_DNA"/>
</dbReference>
<comment type="caution">
    <text evidence="1">The sequence shown here is derived from an EMBL/GenBank/DDBJ whole genome shotgun (WGS) entry which is preliminary data.</text>
</comment>
<dbReference type="InParanoid" id="H0EGV1"/>
<reference evidence="1 2" key="1">
    <citation type="journal article" date="2012" name="Eukaryot. Cell">
        <title>Genome sequence of the fungus Glarea lozoyensis: the first genome sequence of a species from the Helotiaceae family.</title>
        <authorList>
            <person name="Youssar L."/>
            <person name="Gruening B.A."/>
            <person name="Erxleben A."/>
            <person name="Guenther S."/>
            <person name="Huettel W."/>
        </authorList>
    </citation>
    <scope>NUCLEOTIDE SEQUENCE [LARGE SCALE GENOMIC DNA]</scope>
    <source>
        <strain evidence="2">ATCC 74030 / MF5533</strain>
    </source>
</reference>
<dbReference type="HOGENOM" id="CLU_1787053_0_0_1"/>
<accession>H0EGV1</accession>